<dbReference type="GO" id="GO:0006307">
    <property type="term" value="P:DNA alkylation repair"/>
    <property type="evidence" value="ECO:0007669"/>
    <property type="project" value="InterPro"/>
</dbReference>
<dbReference type="GO" id="GO:0016705">
    <property type="term" value="F:oxidoreductase activity, acting on paired donors, with incorporation or reduction of molecular oxygen"/>
    <property type="evidence" value="ECO:0007669"/>
    <property type="project" value="UniProtKB-ARBA"/>
</dbReference>
<dbReference type="InterPro" id="IPR037151">
    <property type="entry name" value="AlkB-like_sf"/>
</dbReference>
<evidence type="ECO:0000256" key="4">
    <source>
        <dbReference type="ARBA" id="ARBA00022842"/>
    </source>
</evidence>
<accession>A0AA51RT93</accession>
<keyword evidence="2" id="KW-0479">Metal-binding</keyword>
<dbReference type="SUPFAM" id="SSF51197">
    <property type="entry name" value="Clavaminate synthase-like"/>
    <property type="match status" value="1"/>
</dbReference>
<feature type="domain" description="Fe2OG dioxygenase" evidence="9">
    <location>
        <begin position="104"/>
        <end position="202"/>
    </location>
</feature>
<gene>
    <name evidence="10" type="ORF">Q9312_18330</name>
</gene>
<dbReference type="InterPro" id="IPR032854">
    <property type="entry name" value="ALKBH3"/>
</dbReference>
<dbReference type="GO" id="GO:0046872">
    <property type="term" value="F:metal ion binding"/>
    <property type="evidence" value="ECO:0007669"/>
    <property type="project" value="UniProtKB-KW"/>
</dbReference>
<keyword evidence="8" id="KW-0234">DNA repair</keyword>
<proteinExistence type="predicted"/>
<dbReference type="Pfam" id="PF13532">
    <property type="entry name" value="2OG-FeII_Oxy_2"/>
    <property type="match status" value="1"/>
</dbReference>
<keyword evidence="7" id="KW-0408">Iron</keyword>
<dbReference type="InterPro" id="IPR005123">
    <property type="entry name" value="Oxoglu/Fe-dep_dioxygenase_dom"/>
</dbReference>
<evidence type="ECO:0000313" key="11">
    <source>
        <dbReference type="Proteomes" id="UP001239782"/>
    </source>
</evidence>
<evidence type="ECO:0000313" key="10">
    <source>
        <dbReference type="EMBL" id="WMS87167.1"/>
    </source>
</evidence>
<dbReference type="Gene3D" id="2.60.120.590">
    <property type="entry name" value="Alpha-ketoglutarate-dependent dioxygenase AlkB-like"/>
    <property type="match status" value="1"/>
</dbReference>
<evidence type="ECO:0000256" key="5">
    <source>
        <dbReference type="ARBA" id="ARBA00022964"/>
    </source>
</evidence>
<dbReference type="RefSeq" id="WP_309202306.1">
    <property type="nucleotide sequence ID" value="NZ_CP133548.1"/>
</dbReference>
<evidence type="ECO:0000256" key="3">
    <source>
        <dbReference type="ARBA" id="ARBA00022763"/>
    </source>
</evidence>
<dbReference type="FunFam" id="2.60.120.590:FF:000004">
    <property type="entry name" value="DNA oxidative demethylase ALKBH2"/>
    <property type="match status" value="1"/>
</dbReference>
<sequence length="207" mass="24560">MDLFSESYLSMVRLEQQRGQLDCFPNWIADSEANELFKEFSEQLQWSQPELNVYGRRVLTPRLVAWYGDAGANYRYSGALHKPLPWHPRLLQLKQRLEQQFEIKLNSVLANFYRNGDDSMGWHSDNEKELGAEPVICSISLGQPRYFDYRLIQQPKEKHRIELGHGSLIIMQGEFQQWWQHQVPKQKRLQRGRINLTFRLVEFSYAT</sequence>
<dbReference type="PROSITE" id="PS51471">
    <property type="entry name" value="FE2OG_OXY"/>
    <property type="match status" value="1"/>
</dbReference>
<dbReference type="PANTHER" id="PTHR31212">
    <property type="entry name" value="ALPHA-KETOGLUTARATE-DEPENDENT DIOXYGENASE ALKB HOMOLOG 3"/>
    <property type="match status" value="1"/>
</dbReference>
<keyword evidence="11" id="KW-1185">Reference proteome</keyword>
<dbReference type="AlphaFoldDB" id="A0AA51RT93"/>
<keyword evidence="6" id="KW-0560">Oxidoreductase</keyword>
<dbReference type="KEGG" id="plei:Q9312_18330"/>
<dbReference type="InterPro" id="IPR027450">
    <property type="entry name" value="AlkB-like"/>
</dbReference>
<protein>
    <submittedName>
        <fullName evidence="10">Alpha-ketoglutarate-dependent dioxygenase AlkB</fullName>
    </submittedName>
</protein>
<evidence type="ECO:0000256" key="8">
    <source>
        <dbReference type="ARBA" id="ARBA00023204"/>
    </source>
</evidence>
<dbReference type="GO" id="GO:0140097">
    <property type="term" value="F:catalytic activity, acting on DNA"/>
    <property type="evidence" value="ECO:0007669"/>
    <property type="project" value="UniProtKB-ARBA"/>
</dbReference>
<reference evidence="10 11" key="1">
    <citation type="submission" date="2023-08" db="EMBL/GenBank/DDBJ databases">
        <title>Pleionea litopenaei sp. nov., isolated from stomach of juvenile Litopenaeus vannamei.</title>
        <authorList>
            <person name="Rho A.M."/>
            <person name="Hwang C.Y."/>
        </authorList>
    </citation>
    <scope>NUCLEOTIDE SEQUENCE [LARGE SCALE GENOMIC DNA]</scope>
    <source>
        <strain evidence="10 11">HL-JVS1</strain>
    </source>
</reference>
<comment type="cofactor">
    <cofactor evidence="1">
        <name>Fe(2+)</name>
        <dbReference type="ChEBI" id="CHEBI:29033"/>
    </cofactor>
</comment>
<evidence type="ECO:0000256" key="2">
    <source>
        <dbReference type="ARBA" id="ARBA00022723"/>
    </source>
</evidence>
<evidence type="ECO:0000256" key="6">
    <source>
        <dbReference type="ARBA" id="ARBA00023002"/>
    </source>
</evidence>
<organism evidence="10 11">
    <name type="scientific">Pleionea litopenaei</name>
    <dbReference type="NCBI Taxonomy" id="3070815"/>
    <lineage>
        <taxon>Bacteria</taxon>
        <taxon>Pseudomonadati</taxon>
        <taxon>Pseudomonadota</taxon>
        <taxon>Gammaproteobacteria</taxon>
        <taxon>Oceanospirillales</taxon>
        <taxon>Pleioneaceae</taxon>
        <taxon>Pleionea</taxon>
    </lineage>
</organism>
<dbReference type="Proteomes" id="UP001239782">
    <property type="component" value="Chromosome"/>
</dbReference>
<name>A0AA51RT93_9GAMM</name>
<dbReference type="GO" id="GO:0016787">
    <property type="term" value="F:hydrolase activity"/>
    <property type="evidence" value="ECO:0007669"/>
    <property type="project" value="UniProtKB-ARBA"/>
</dbReference>
<dbReference type="GO" id="GO:0051213">
    <property type="term" value="F:dioxygenase activity"/>
    <property type="evidence" value="ECO:0007669"/>
    <property type="project" value="UniProtKB-KW"/>
</dbReference>
<evidence type="ECO:0000259" key="9">
    <source>
        <dbReference type="PROSITE" id="PS51471"/>
    </source>
</evidence>
<evidence type="ECO:0000256" key="1">
    <source>
        <dbReference type="ARBA" id="ARBA00001954"/>
    </source>
</evidence>
<keyword evidence="4" id="KW-0460">Magnesium</keyword>
<dbReference type="GO" id="GO:0032451">
    <property type="term" value="F:demethylase activity"/>
    <property type="evidence" value="ECO:0007669"/>
    <property type="project" value="UniProtKB-ARBA"/>
</dbReference>
<dbReference type="PANTHER" id="PTHR31212:SF4">
    <property type="entry name" value="ALPHA-KETOGLUTARATE-DEPENDENT DIOXYGENASE ALKB HOMOLOG 3"/>
    <property type="match status" value="1"/>
</dbReference>
<keyword evidence="3" id="KW-0227">DNA damage</keyword>
<evidence type="ECO:0000256" key="7">
    <source>
        <dbReference type="ARBA" id="ARBA00023004"/>
    </source>
</evidence>
<dbReference type="EMBL" id="CP133548">
    <property type="protein sequence ID" value="WMS87167.1"/>
    <property type="molecule type" value="Genomic_DNA"/>
</dbReference>
<keyword evidence="5 10" id="KW-0223">Dioxygenase</keyword>